<dbReference type="AlphaFoldDB" id="A0A0M4T767"/>
<keyword evidence="1" id="KW-0808">Transferase</keyword>
<dbReference type="Pfam" id="PF07958">
    <property type="entry name" value="DUF1688"/>
    <property type="match status" value="1"/>
</dbReference>
<dbReference type="PANTHER" id="PTHR31687">
    <property type="match status" value="1"/>
</dbReference>
<gene>
    <name evidence="1" type="ORF">ACX27_23890</name>
</gene>
<evidence type="ECO:0000313" key="2">
    <source>
        <dbReference type="Proteomes" id="UP000062645"/>
    </source>
</evidence>
<organism evidence="1 2">
    <name type="scientific">Nostoc piscinale CENA21</name>
    <dbReference type="NCBI Taxonomy" id="224013"/>
    <lineage>
        <taxon>Bacteria</taxon>
        <taxon>Bacillati</taxon>
        <taxon>Cyanobacteriota</taxon>
        <taxon>Cyanophyceae</taxon>
        <taxon>Nostocales</taxon>
        <taxon>Nostocaceae</taxon>
        <taxon>Nostoc</taxon>
    </lineage>
</organism>
<dbReference type="KEGG" id="npz:ACX27_23890"/>
<dbReference type="OrthoDB" id="9779699at2"/>
<reference evidence="1 2" key="2">
    <citation type="journal article" date="2016" name="Genome Announc.">
        <title>Draft Genome Sequence of the N2-Fixing Cyanobacterium Nostoc piscinale CENA21, Isolated from the Brazilian Amazon Floodplain.</title>
        <authorList>
            <person name="Leao T."/>
            <person name="Guimaraes P.I."/>
            <person name="de Melo A.G."/>
            <person name="Ramos R.T."/>
            <person name="Leao P.N."/>
            <person name="Silva A."/>
            <person name="Fiore M.F."/>
            <person name="Schneider M.P."/>
        </authorList>
    </citation>
    <scope>NUCLEOTIDE SEQUENCE [LARGE SCALE GENOMIC DNA]</scope>
    <source>
        <strain evidence="1 2">CENA21</strain>
    </source>
</reference>
<dbReference type="PANTHER" id="PTHR31687:SF3">
    <property type="entry name" value="PROTEIN URG3"/>
    <property type="match status" value="1"/>
</dbReference>
<evidence type="ECO:0000313" key="1">
    <source>
        <dbReference type="EMBL" id="ALF55179.1"/>
    </source>
</evidence>
<protein>
    <submittedName>
        <fullName evidence="1">Uracil phosphoribosyltransferase</fullName>
    </submittedName>
</protein>
<dbReference type="STRING" id="224013.ACX27_23890"/>
<sequence length="410" mass="44778">MEKTAEAQSSQREIEYLRSPRAIRERCGQILALVNEGKSSYFTCDLSQLGKVADYVIEVMRSEYPDLNIPFHSRWRHFEVQGIPRLAKLDNLLAGLTPLQQAIAKFDLAIVSVLLDAGAGESWRYREQSTGLSLGRSEGLAIASFEMFCAGAFSLSGLPQVDALKLLRLTEAELATGFQVSAENPLVGMSGRSQLLQRLGRVVIAFPHLFGEENPRPGNLVNYLVSKSQNGQLAATTVLSAVLQGLSEIWPGRLTIAGVNLGDVWQHSAISDDGLVPFHKLSQWLTYSLLEPLQELGLIITDLDELTGLPEYRNGGLCLDLGLIKLKDPNILDSSHSVDSELIIEWRALTVILLDEIAATVREKLGMSVAELPLVKILQGGTWTAGRKIAAALRKGGQPPIQINSDGTVF</sequence>
<name>A0A0M4T767_9NOSO</name>
<dbReference type="PATRIC" id="fig|224013.5.peg.5737"/>
<accession>A0A0M4T767</accession>
<dbReference type="GO" id="GO:0016757">
    <property type="term" value="F:glycosyltransferase activity"/>
    <property type="evidence" value="ECO:0007669"/>
    <property type="project" value="UniProtKB-KW"/>
</dbReference>
<reference evidence="2" key="1">
    <citation type="submission" date="2015-07" db="EMBL/GenBank/DDBJ databases">
        <title>Genome Of Nitrogen-Fixing Cyanobacterium Nostoc piscinale CENA21 From Solimoes/Amazon River Floodplain Sediments And Comparative Genomics To Uncover Biosynthetic Natural Products Potential.</title>
        <authorList>
            <person name="Leao T.F."/>
            <person name="Leao P.N."/>
            <person name="Guimaraes P.I."/>
            <person name="de Melo A.G.C."/>
            <person name="Ramos R.T.J."/>
            <person name="Silva A."/>
            <person name="Fiore M.F."/>
            <person name="Schneider M.P.C."/>
        </authorList>
    </citation>
    <scope>NUCLEOTIDE SEQUENCE [LARGE SCALE GENOMIC DNA]</scope>
    <source>
        <strain evidence="2">CENA21</strain>
    </source>
</reference>
<dbReference type="InterPro" id="IPR012469">
    <property type="entry name" value="DUF1688"/>
</dbReference>
<keyword evidence="1" id="KW-0328">Glycosyltransferase</keyword>
<dbReference type="RefSeq" id="WP_062296111.1">
    <property type="nucleotide sequence ID" value="NZ_CP012036.1"/>
</dbReference>
<keyword evidence="2" id="KW-1185">Reference proteome</keyword>
<dbReference type="Proteomes" id="UP000062645">
    <property type="component" value="Chromosome"/>
</dbReference>
<dbReference type="EMBL" id="CP012036">
    <property type="protein sequence ID" value="ALF55179.1"/>
    <property type="molecule type" value="Genomic_DNA"/>
</dbReference>
<proteinExistence type="predicted"/>